<sequence length="99" mass="10435">MAPAKTDPSDTNPDATKIADAMINLQDEVSHQISDAVSLVNVGTIGIGPAYATLQAMLAQSQAQGVLMANMVSGQRQLSMTGMATLTKSIEQMMSRPNR</sequence>
<organism evidence="1 2">
    <name type="scientific">Thalassospira lucentensis</name>
    <dbReference type="NCBI Taxonomy" id="168935"/>
    <lineage>
        <taxon>Bacteria</taxon>
        <taxon>Pseudomonadati</taxon>
        <taxon>Pseudomonadota</taxon>
        <taxon>Alphaproteobacteria</taxon>
        <taxon>Rhodospirillales</taxon>
        <taxon>Thalassospiraceae</taxon>
        <taxon>Thalassospira</taxon>
    </lineage>
</organism>
<evidence type="ECO:0000313" key="1">
    <source>
        <dbReference type="EMBL" id="KZB64031.1"/>
    </source>
</evidence>
<dbReference type="InterPro" id="IPR021070">
    <property type="entry name" value="Killing_trait_RebB"/>
</dbReference>
<proteinExistence type="predicted"/>
<accession>A0A154L4L3</accession>
<dbReference type="EMBL" id="LPVY01000013">
    <property type="protein sequence ID" value="KZB64031.1"/>
    <property type="molecule type" value="Genomic_DNA"/>
</dbReference>
<dbReference type="Pfam" id="PF11747">
    <property type="entry name" value="RebB"/>
    <property type="match status" value="1"/>
</dbReference>
<protein>
    <recommendedName>
        <fullName evidence="3">Killing trait domain-containing protein</fullName>
    </recommendedName>
</protein>
<dbReference type="OrthoDB" id="7364470at2"/>
<dbReference type="Proteomes" id="UP000076335">
    <property type="component" value="Unassembled WGS sequence"/>
</dbReference>
<name>A0A154L4L3_9PROT</name>
<dbReference type="AlphaFoldDB" id="A0A154L4L3"/>
<reference evidence="1 2" key="1">
    <citation type="submission" date="2015-12" db="EMBL/GenBank/DDBJ databases">
        <title>Genome sequence of Thalassospira lucentensis MCCC 1A02072.</title>
        <authorList>
            <person name="Lu L."/>
            <person name="Lai Q."/>
            <person name="Shao Z."/>
            <person name="Qian P."/>
        </authorList>
    </citation>
    <scope>NUCLEOTIDE SEQUENCE [LARGE SCALE GENOMIC DNA]</scope>
    <source>
        <strain evidence="1 2">MCCC 1A02072</strain>
    </source>
</reference>
<evidence type="ECO:0008006" key="3">
    <source>
        <dbReference type="Google" id="ProtNLM"/>
    </source>
</evidence>
<evidence type="ECO:0000313" key="2">
    <source>
        <dbReference type="Proteomes" id="UP000076335"/>
    </source>
</evidence>
<comment type="caution">
    <text evidence="1">The sequence shown here is derived from an EMBL/GenBank/DDBJ whole genome shotgun (WGS) entry which is preliminary data.</text>
</comment>
<gene>
    <name evidence="1" type="ORF">AUP42_19740</name>
</gene>
<dbReference type="RefSeq" id="WP_062952011.1">
    <property type="nucleotide sequence ID" value="NZ_CP136684.1"/>
</dbReference>